<dbReference type="PANTHER" id="PTHR22916:SF71">
    <property type="entry name" value="GLYCOSYL TRANSFERASE"/>
    <property type="match status" value="1"/>
</dbReference>
<dbReference type="AlphaFoldDB" id="A0A848FAV2"/>
<keyword evidence="2" id="KW-0808">Transferase</keyword>
<proteinExistence type="predicted"/>
<organism evidence="2 3">
    <name type="scientific">Azohydromonas caseinilytica</name>
    <dbReference type="NCBI Taxonomy" id="2728836"/>
    <lineage>
        <taxon>Bacteria</taxon>
        <taxon>Pseudomonadati</taxon>
        <taxon>Pseudomonadota</taxon>
        <taxon>Betaproteobacteria</taxon>
        <taxon>Burkholderiales</taxon>
        <taxon>Sphaerotilaceae</taxon>
        <taxon>Azohydromonas</taxon>
    </lineage>
</organism>
<name>A0A848FAV2_9BURK</name>
<evidence type="ECO:0000313" key="2">
    <source>
        <dbReference type="EMBL" id="NML15081.1"/>
    </source>
</evidence>
<sequence length="331" mass="37674">MSPQAPSTAAVPDISICVVTYNHEHLIRQCLQSLVDQHTRRSLEIIVGEDCSTDGTRRIVQEFADKYPGIIKPLLHEKNKGMIGNYLSVHRSATGKYICHCDGDDFWEPGKVELQAQFLDNEPDCVAVLSNSYVINEQGERIGVFSEHVRRKFDLAYLIRDGNFLHHSTMMYRAEMRSVMFPPLPEFIDYHIYILLARQGKLGYIDEYLASYRTQSASSVIRNDNERIRRLNWQALAEVKPSDAPLDVIRKADAKFLAGAFYQALRSRRFDLYPKWIELAGQRPGTRSTVPLQLQATALMAGSILGKVAHRLRTKLHAAPASNRVFYPKQP</sequence>
<comment type="caution">
    <text evidence="2">The sequence shown here is derived from an EMBL/GenBank/DDBJ whole genome shotgun (WGS) entry which is preliminary data.</text>
</comment>
<dbReference type="EMBL" id="JABBFW010000005">
    <property type="protein sequence ID" value="NML15081.1"/>
    <property type="molecule type" value="Genomic_DNA"/>
</dbReference>
<dbReference type="SUPFAM" id="SSF53448">
    <property type="entry name" value="Nucleotide-diphospho-sugar transferases"/>
    <property type="match status" value="1"/>
</dbReference>
<gene>
    <name evidence="2" type="ORF">HHL10_08835</name>
</gene>
<evidence type="ECO:0000259" key="1">
    <source>
        <dbReference type="Pfam" id="PF00535"/>
    </source>
</evidence>
<dbReference type="RefSeq" id="WP_169159996.1">
    <property type="nucleotide sequence ID" value="NZ_JABBFW010000005.1"/>
</dbReference>
<accession>A0A848FAV2</accession>
<feature type="domain" description="Glycosyltransferase 2-like" evidence="1">
    <location>
        <begin position="15"/>
        <end position="176"/>
    </location>
</feature>
<evidence type="ECO:0000313" key="3">
    <source>
        <dbReference type="Proteomes" id="UP000574067"/>
    </source>
</evidence>
<protein>
    <submittedName>
        <fullName evidence="2">Glycosyltransferase</fullName>
    </submittedName>
</protein>
<dbReference type="InterPro" id="IPR029044">
    <property type="entry name" value="Nucleotide-diphossugar_trans"/>
</dbReference>
<dbReference type="Gene3D" id="3.90.550.10">
    <property type="entry name" value="Spore Coat Polysaccharide Biosynthesis Protein SpsA, Chain A"/>
    <property type="match status" value="1"/>
</dbReference>
<dbReference type="GO" id="GO:0016758">
    <property type="term" value="F:hexosyltransferase activity"/>
    <property type="evidence" value="ECO:0007669"/>
    <property type="project" value="UniProtKB-ARBA"/>
</dbReference>
<dbReference type="Pfam" id="PF00535">
    <property type="entry name" value="Glycos_transf_2"/>
    <property type="match status" value="1"/>
</dbReference>
<reference evidence="2 3" key="1">
    <citation type="submission" date="2020-04" db="EMBL/GenBank/DDBJ databases">
        <title>Azohydromonas sp. isolated from soil.</title>
        <authorList>
            <person name="Dahal R.H."/>
        </authorList>
    </citation>
    <scope>NUCLEOTIDE SEQUENCE [LARGE SCALE GENOMIC DNA]</scope>
    <source>
        <strain evidence="2 3">G-1-1-14</strain>
    </source>
</reference>
<dbReference type="InterPro" id="IPR001173">
    <property type="entry name" value="Glyco_trans_2-like"/>
</dbReference>
<dbReference type="PANTHER" id="PTHR22916">
    <property type="entry name" value="GLYCOSYLTRANSFERASE"/>
    <property type="match status" value="1"/>
</dbReference>
<keyword evidence="3" id="KW-1185">Reference proteome</keyword>
<dbReference type="Proteomes" id="UP000574067">
    <property type="component" value="Unassembled WGS sequence"/>
</dbReference>